<dbReference type="Proteomes" id="UP000736672">
    <property type="component" value="Unassembled WGS sequence"/>
</dbReference>
<evidence type="ECO:0000313" key="3">
    <source>
        <dbReference type="Proteomes" id="UP000736672"/>
    </source>
</evidence>
<evidence type="ECO:0000313" key="2">
    <source>
        <dbReference type="EMBL" id="KAH7268702.1"/>
    </source>
</evidence>
<feature type="compositionally biased region" description="Acidic residues" evidence="1">
    <location>
        <begin position="141"/>
        <end position="153"/>
    </location>
</feature>
<organism evidence="2 3">
    <name type="scientific">Fusarium solani</name>
    <name type="common">Filamentous fungus</name>
    <dbReference type="NCBI Taxonomy" id="169388"/>
    <lineage>
        <taxon>Eukaryota</taxon>
        <taxon>Fungi</taxon>
        <taxon>Dikarya</taxon>
        <taxon>Ascomycota</taxon>
        <taxon>Pezizomycotina</taxon>
        <taxon>Sordariomycetes</taxon>
        <taxon>Hypocreomycetidae</taxon>
        <taxon>Hypocreales</taxon>
        <taxon>Nectriaceae</taxon>
        <taxon>Fusarium</taxon>
        <taxon>Fusarium solani species complex</taxon>
    </lineage>
</organism>
<feature type="compositionally biased region" description="Polar residues" evidence="1">
    <location>
        <begin position="1"/>
        <end position="21"/>
    </location>
</feature>
<reference evidence="2" key="1">
    <citation type="journal article" date="2021" name="Nat. Commun.">
        <title>Genetic determinants of endophytism in the Arabidopsis root mycobiome.</title>
        <authorList>
            <person name="Mesny F."/>
            <person name="Miyauchi S."/>
            <person name="Thiergart T."/>
            <person name="Pickel B."/>
            <person name="Atanasova L."/>
            <person name="Karlsson M."/>
            <person name="Huettel B."/>
            <person name="Barry K.W."/>
            <person name="Haridas S."/>
            <person name="Chen C."/>
            <person name="Bauer D."/>
            <person name="Andreopoulos W."/>
            <person name="Pangilinan J."/>
            <person name="LaButti K."/>
            <person name="Riley R."/>
            <person name="Lipzen A."/>
            <person name="Clum A."/>
            <person name="Drula E."/>
            <person name="Henrissat B."/>
            <person name="Kohler A."/>
            <person name="Grigoriev I.V."/>
            <person name="Martin F.M."/>
            <person name="Hacquard S."/>
        </authorList>
    </citation>
    <scope>NUCLEOTIDE SEQUENCE</scope>
    <source>
        <strain evidence="2">FSSC 5 MPI-SDFR-AT-0091</strain>
    </source>
</reference>
<accession>A0A9P9R7I1</accession>
<feature type="region of interest" description="Disordered" evidence="1">
    <location>
        <begin position="1"/>
        <end position="46"/>
    </location>
</feature>
<feature type="region of interest" description="Disordered" evidence="1">
    <location>
        <begin position="141"/>
        <end position="219"/>
    </location>
</feature>
<protein>
    <submittedName>
        <fullName evidence="2">Uncharacterized protein</fullName>
    </submittedName>
</protein>
<feature type="compositionally biased region" description="Acidic residues" evidence="1">
    <location>
        <begin position="190"/>
        <end position="200"/>
    </location>
</feature>
<dbReference type="AlphaFoldDB" id="A0A9P9R7I1"/>
<comment type="caution">
    <text evidence="2">The sequence shown here is derived from an EMBL/GenBank/DDBJ whole genome shotgun (WGS) entry which is preliminary data.</text>
</comment>
<keyword evidence="3" id="KW-1185">Reference proteome</keyword>
<dbReference type="OrthoDB" id="5100149at2759"/>
<feature type="compositionally biased region" description="Basic and acidic residues" evidence="1">
    <location>
        <begin position="22"/>
        <end position="40"/>
    </location>
</feature>
<dbReference type="EMBL" id="JAGTJS010000005">
    <property type="protein sequence ID" value="KAH7268702.1"/>
    <property type="molecule type" value="Genomic_DNA"/>
</dbReference>
<gene>
    <name evidence="2" type="ORF">B0J15DRAFT_462700</name>
</gene>
<proteinExistence type="predicted"/>
<name>A0A9P9R7I1_FUSSL</name>
<sequence length="219" mass="24533">MDSDKNQTQLNQTVSEQTSNKTDNDKSDARNEANGKRNDHQIPGNYAQVMSVAKLGLKNRRSGAELQRRRATISRELEETRKLLVELRSRLEAVPEFDEDDLSGYRQILEARARDLGVKSTLSEAEEDKEQEYEDVIYEDCGDEDSGDYEDEGVPLGLEVLSESLHEDSCSSADDIEASEETNSNLNVNSDEDSDSDTEDNLTKGKGVKVDLSLNEECF</sequence>
<evidence type="ECO:0000256" key="1">
    <source>
        <dbReference type="SAM" id="MobiDB-lite"/>
    </source>
</evidence>